<dbReference type="InterPro" id="IPR032875">
    <property type="entry name" value="Succ_CoA_lig_flav_dom"/>
</dbReference>
<dbReference type="InterPro" id="IPR013815">
    <property type="entry name" value="ATP_grasp_subdomain_1"/>
</dbReference>
<dbReference type="Pfam" id="PF13549">
    <property type="entry name" value="ATP-grasp_5"/>
    <property type="match status" value="1"/>
</dbReference>
<protein>
    <submittedName>
        <fullName evidence="2">CoA-binding protein</fullName>
    </submittedName>
</protein>
<accession>A0A372JQK0</accession>
<dbReference type="Pfam" id="PF13380">
    <property type="entry name" value="CoA_binding_2"/>
    <property type="match status" value="1"/>
</dbReference>
<organism evidence="2 3">
    <name type="scientific">Actinomadura logoneensis</name>
    <dbReference type="NCBI Taxonomy" id="2293572"/>
    <lineage>
        <taxon>Bacteria</taxon>
        <taxon>Bacillati</taxon>
        <taxon>Actinomycetota</taxon>
        <taxon>Actinomycetes</taxon>
        <taxon>Streptosporangiales</taxon>
        <taxon>Thermomonosporaceae</taxon>
        <taxon>Actinomadura</taxon>
    </lineage>
</organism>
<name>A0A372JQK0_9ACTN</name>
<proteinExistence type="predicted"/>
<dbReference type="Gene3D" id="3.30.470.20">
    <property type="entry name" value="ATP-grasp fold, B domain"/>
    <property type="match status" value="1"/>
</dbReference>
<dbReference type="OrthoDB" id="190266at2"/>
<evidence type="ECO:0000313" key="2">
    <source>
        <dbReference type="EMBL" id="RFU42250.1"/>
    </source>
</evidence>
<evidence type="ECO:0000259" key="1">
    <source>
        <dbReference type="SMART" id="SM00881"/>
    </source>
</evidence>
<dbReference type="InterPro" id="IPR003781">
    <property type="entry name" value="CoA-bd"/>
</dbReference>
<dbReference type="PANTHER" id="PTHR42793">
    <property type="entry name" value="COA BINDING DOMAIN CONTAINING PROTEIN"/>
    <property type="match status" value="1"/>
</dbReference>
<gene>
    <name evidence="2" type="ORF">DZF91_07480</name>
</gene>
<dbReference type="AlphaFoldDB" id="A0A372JQK0"/>
<dbReference type="Proteomes" id="UP000261811">
    <property type="component" value="Unassembled WGS sequence"/>
</dbReference>
<comment type="caution">
    <text evidence="2">The sequence shown here is derived from an EMBL/GenBank/DDBJ whole genome shotgun (WGS) entry which is preliminary data.</text>
</comment>
<evidence type="ECO:0000313" key="3">
    <source>
        <dbReference type="Proteomes" id="UP000261811"/>
    </source>
</evidence>
<dbReference type="EMBL" id="QURH01000144">
    <property type="protein sequence ID" value="RFU42250.1"/>
    <property type="molecule type" value="Genomic_DNA"/>
</dbReference>
<reference evidence="2 3" key="1">
    <citation type="submission" date="2018-08" db="EMBL/GenBank/DDBJ databases">
        <title>Actinomadura jelena sp. nov., a novel Actinomycete isolated from soil in Chad.</title>
        <authorList>
            <person name="Shi L."/>
        </authorList>
    </citation>
    <scope>NUCLEOTIDE SEQUENCE [LARGE SCALE GENOMIC DNA]</scope>
    <source>
        <strain evidence="2 3">NEAU-G17</strain>
    </source>
</reference>
<dbReference type="SMART" id="SM00881">
    <property type="entry name" value="CoA_binding"/>
    <property type="match status" value="1"/>
</dbReference>
<keyword evidence="3" id="KW-1185">Reference proteome</keyword>
<dbReference type="Gene3D" id="3.30.1490.20">
    <property type="entry name" value="ATP-grasp fold, A domain"/>
    <property type="match status" value="1"/>
</dbReference>
<dbReference type="Gene3D" id="3.40.50.261">
    <property type="entry name" value="Succinyl-CoA synthetase domains"/>
    <property type="match status" value="2"/>
</dbReference>
<dbReference type="SUPFAM" id="SSF51735">
    <property type="entry name" value="NAD(P)-binding Rossmann-fold domains"/>
    <property type="match status" value="1"/>
</dbReference>
<dbReference type="PANTHER" id="PTHR42793:SF1">
    <property type="entry name" value="PEPTIDYL-LYSINE N-ACETYLTRANSFERASE PATZ"/>
    <property type="match status" value="1"/>
</dbReference>
<dbReference type="Gene3D" id="3.40.50.720">
    <property type="entry name" value="NAD(P)-binding Rossmann-like Domain"/>
    <property type="match status" value="1"/>
</dbReference>
<dbReference type="SUPFAM" id="SSF56059">
    <property type="entry name" value="Glutathione synthetase ATP-binding domain-like"/>
    <property type="match status" value="1"/>
</dbReference>
<dbReference type="InterPro" id="IPR016102">
    <property type="entry name" value="Succinyl-CoA_synth-like"/>
</dbReference>
<dbReference type="InterPro" id="IPR036291">
    <property type="entry name" value="NAD(P)-bd_dom_sf"/>
</dbReference>
<dbReference type="RefSeq" id="WP_117356751.1">
    <property type="nucleotide sequence ID" value="NZ_QURH01000144.1"/>
</dbReference>
<dbReference type="GO" id="GO:0005524">
    <property type="term" value="F:ATP binding"/>
    <property type="evidence" value="ECO:0007669"/>
    <property type="project" value="InterPro"/>
</dbReference>
<dbReference type="SUPFAM" id="SSF52210">
    <property type="entry name" value="Succinyl-CoA synthetase domains"/>
    <property type="match status" value="2"/>
</dbReference>
<sequence length="699" mass="71136">MSHVPEHQVKAWISGFGVRVPRGATASAPAEVGAAAAGLTPPLVVKAFGPGLLHKSDAGAVRLGLGSPGTAAEAATQMHRALADKGIVPAGFLVEEQAEPGVEVIVGAVRDPAFGPVLVAGLGGVWTEVLRDTALRLAPITADDARAMLAELRGSALLDGFRGRPAVDRDALVGVLLAMSDMVTALGAEFEEFELNPVICGPAGAVAVDARLVGGDAPALPAPGGTETAAASRHEGPVTDFDRLFAPRGVAVVGASTKRPNFGNMFLTFYRAAGYQGRLVTVHPSAEEIDGVPCVPSLAGADVDYALVAVPAKQCAEVVRQAAGVPFVQVMSGGFGEMGEPELEADLAEAAREAGVRLLGPNCMGVYSPAGGQTFLGGEPGRPGRIAVISQSGGLAGEVVKVGERRGLAFSKVATVGNSLDVTPAELLRYLAADDGTSAIGLYLEDPRDGRGLFEALRAAGRPVVALVGGRSEQGRTAAASHTGGMIGDDRIWTALGVQTRTAVVRSQDDLIGALDALDLHGHRTVRGDGVLVIGPSGGASVLAADVFDGASLALPGFPGAAVDALRALGLGAGSSLANPLEIPVGPRGNPDLVRDAVAAILAHRAFSDVVAHVNVQSFFTFGDSADPLVAYTRAVGRLQAETPDTRITLVVRNAECAPPGVEDRVRAVARAAGVPVYRSMEAAASAVAAMRRTLDGTS</sequence>
<dbReference type="Pfam" id="PF13607">
    <property type="entry name" value="Succ_CoA_lig"/>
    <property type="match status" value="1"/>
</dbReference>
<feature type="domain" description="CoA-binding" evidence="1">
    <location>
        <begin position="244"/>
        <end position="335"/>
    </location>
</feature>